<name>A0ABX4SL03_9GAMM</name>
<reference evidence="2" key="1">
    <citation type="submission" date="2017-12" db="EMBL/GenBank/DDBJ databases">
        <title>The genome sequence of Pantoea sp. 596.</title>
        <authorList>
            <person name="Gao J."/>
            <person name="Mao X."/>
            <person name="Sun J."/>
        </authorList>
    </citation>
    <scope>NUCLEOTIDE SEQUENCE [LARGE SCALE GENOMIC DNA]</scope>
    <source>
        <strain evidence="2">596</strain>
    </source>
</reference>
<dbReference type="Proteomes" id="UP000234296">
    <property type="component" value="Unassembled WGS sequence"/>
</dbReference>
<dbReference type="InterPro" id="IPR013056">
    <property type="entry name" value="Phage_lambda_CIII"/>
</dbReference>
<dbReference type="EMBL" id="PJRT01000032">
    <property type="protein sequence ID" value="PLR20372.1"/>
    <property type="molecule type" value="Genomic_DNA"/>
</dbReference>
<organism evidence="1 2">
    <name type="scientific">Pantoea endophytica</name>
    <dbReference type="NCBI Taxonomy" id="92488"/>
    <lineage>
        <taxon>Bacteria</taxon>
        <taxon>Pseudomonadati</taxon>
        <taxon>Pseudomonadota</taxon>
        <taxon>Gammaproteobacteria</taxon>
        <taxon>Enterobacterales</taxon>
        <taxon>Erwiniaceae</taxon>
        <taxon>Pantoea</taxon>
    </lineage>
</organism>
<dbReference type="GO" id="GO:0008233">
    <property type="term" value="F:peptidase activity"/>
    <property type="evidence" value="ECO:0007669"/>
    <property type="project" value="UniProtKB-KW"/>
</dbReference>
<proteinExistence type="predicted"/>
<dbReference type="PRINTS" id="PR00936">
    <property type="entry name" value="BPLRPCIII"/>
</dbReference>
<keyword evidence="1" id="KW-0378">Hydrolase</keyword>
<protein>
    <submittedName>
        <fullName evidence="1">Protease FtsH-inhibitory lysogeny factor CIII</fullName>
    </submittedName>
</protein>
<gene>
    <name evidence="1" type="ORF">PZBJ_20175</name>
</gene>
<dbReference type="GO" id="GO:0006508">
    <property type="term" value="P:proteolysis"/>
    <property type="evidence" value="ECO:0007669"/>
    <property type="project" value="UniProtKB-KW"/>
</dbReference>
<sequence>MNYAIVGGPVVGFTQHNESQLDRLVRRLRSGWRSLIDTLNQPGNPL</sequence>
<keyword evidence="1" id="KW-0645">Protease</keyword>
<evidence type="ECO:0000313" key="2">
    <source>
        <dbReference type="Proteomes" id="UP000234296"/>
    </source>
</evidence>
<comment type="caution">
    <text evidence="1">The sequence shown here is derived from an EMBL/GenBank/DDBJ whole genome shotgun (WGS) entry which is preliminary data.</text>
</comment>
<dbReference type="Pfam" id="PF02061">
    <property type="entry name" value="Lambda_CIII"/>
    <property type="match status" value="1"/>
</dbReference>
<evidence type="ECO:0000313" key="1">
    <source>
        <dbReference type="EMBL" id="PLR20372.1"/>
    </source>
</evidence>
<accession>A0ABX4SL03</accession>
<keyword evidence="2" id="KW-1185">Reference proteome</keyword>